<dbReference type="KEGG" id="sfu:Sfum_2454"/>
<feature type="domain" description="Multidrug resistance protein MdtA-like barrel-sandwich hybrid" evidence="5">
    <location>
        <begin position="91"/>
        <end position="232"/>
    </location>
</feature>
<feature type="domain" description="Multidrug resistance protein MdtA-like C-terminal permuted SH3" evidence="7">
    <location>
        <begin position="318"/>
        <end position="378"/>
    </location>
</feature>
<dbReference type="Proteomes" id="UP000001784">
    <property type="component" value="Chromosome"/>
</dbReference>
<evidence type="ECO:0000259" key="5">
    <source>
        <dbReference type="Pfam" id="PF25917"/>
    </source>
</evidence>
<dbReference type="STRING" id="335543.Sfum_2454"/>
<dbReference type="HOGENOM" id="CLU_018816_1_0_7"/>
<dbReference type="SUPFAM" id="SSF111369">
    <property type="entry name" value="HlyD-like secretion proteins"/>
    <property type="match status" value="1"/>
</dbReference>
<comment type="similarity">
    <text evidence="2">Belongs to the membrane fusion protein (MFP) (TC 8.A.1) family.</text>
</comment>
<dbReference type="InterPro" id="IPR058627">
    <property type="entry name" value="MdtA-like_C"/>
</dbReference>
<keyword evidence="9" id="KW-1185">Reference proteome</keyword>
<dbReference type="InterPro" id="IPR058625">
    <property type="entry name" value="MdtA-like_BSH"/>
</dbReference>
<keyword evidence="4" id="KW-0175">Coiled coil</keyword>
<dbReference type="GO" id="GO:1990281">
    <property type="term" value="C:efflux pump complex"/>
    <property type="evidence" value="ECO:0007669"/>
    <property type="project" value="TreeGrafter"/>
</dbReference>
<proteinExistence type="inferred from homology"/>
<dbReference type="Gene3D" id="2.40.30.170">
    <property type="match status" value="1"/>
</dbReference>
<evidence type="ECO:0000259" key="7">
    <source>
        <dbReference type="Pfam" id="PF25967"/>
    </source>
</evidence>
<reference evidence="8 9" key="1">
    <citation type="submission" date="2006-10" db="EMBL/GenBank/DDBJ databases">
        <title>Complete sequence of Syntrophobacter fumaroxidans MPOB.</title>
        <authorList>
            <consortium name="US DOE Joint Genome Institute"/>
            <person name="Copeland A."/>
            <person name="Lucas S."/>
            <person name="Lapidus A."/>
            <person name="Barry K."/>
            <person name="Detter J.C."/>
            <person name="Glavina del Rio T."/>
            <person name="Hammon N."/>
            <person name="Israni S."/>
            <person name="Pitluck S."/>
            <person name="Goltsman E.G."/>
            <person name="Martinez M."/>
            <person name="Schmutz J."/>
            <person name="Larimer F."/>
            <person name="Land M."/>
            <person name="Hauser L."/>
            <person name="Kyrpides N."/>
            <person name="Kim E."/>
            <person name="Boone D.R."/>
            <person name="Brockman F."/>
            <person name="Culley D."/>
            <person name="Ferry J."/>
            <person name="Gunsalus R."/>
            <person name="McInerney M.J."/>
            <person name="Morrison M."/>
            <person name="Plugge C."/>
            <person name="Rohlin L."/>
            <person name="Scholten J."/>
            <person name="Sieber J."/>
            <person name="Stams A.J.M."/>
            <person name="Worm P."/>
            <person name="Henstra A.M."/>
            <person name="Richardson P."/>
        </authorList>
    </citation>
    <scope>NUCLEOTIDE SEQUENCE [LARGE SCALE GENOMIC DNA]</scope>
    <source>
        <strain evidence="9">DSM 10017 / MPOB</strain>
    </source>
</reference>
<name>A0LL32_SYNFM</name>
<dbReference type="PANTHER" id="PTHR30469:SF20">
    <property type="entry name" value="EFFLUX RND TRANSPORTER PERIPLASMIC ADAPTOR SUBUNIT"/>
    <property type="match status" value="1"/>
</dbReference>
<sequence length="393" mass="43061">MAAPGAYRVKCRICVELTGMLKYPDEVIMPSRALLLSITLLFLVSTSCRDSEQSAGKTGQVPDVVSVRVQTVQKSRRASVFNAGGTVEAREKVDLAFRVPGKVVQVHFKEGDAVRAQQVVAELNAVPFKQAVDAAIDKSAEARVKATRAEAKYRHMKRLYKKKSLSPSDFKKYETASEAAKAALVRAESRLRAARRRLTETRLTSPIKGVVVSRRVKPEQTVVAGYPVFTVVDIDRVNVRVTVPEQEIVHFRQNQSARVLIPSLPGRTFPGEVKMVGLREDPATGGFPLKIEVNNPKRILRDGMSAEVCIENDKTVDILTVPGKAVVRNDQGVAVVYVCVPEQKKVFARPVETGAESGETIEIKKGLTGDERVVIEGGEHLVDGAVVNIVKQE</sequence>
<dbReference type="NCBIfam" id="TIGR01730">
    <property type="entry name" value="RND_mfp"/>
    <property type="match status" value="1"/>
</dbReference>
<feature type="domain" description="CusB-like beta-barrel" evidence="6">
    <location>
        <begin position="239"/>
        <end position="311"/>
    </location>
</feature>
<gene>
    <name evidence="8" type="ordered locus">Sfum_2454</name>
</gene>
<evidence type="ECO:0000256" key="1">
    <source>
        <dbReference type="ARBA" id="ARBA00004196"/>
    </source>
</evidence>
<dbReference type="Pfam" id="PF25967">
    <property type="entry name" value="RND-MFP_C"/>
    <property type="match status" value="1"/>
</dbReference>
<evidence type="ECO:0000256" key="2">
    <source>
        <dbReference type="ARBA" id="ARBA00009477"/>
    </source>
</evidence>
<evidence type="ECO:0000313" key="8">
    <source>
        <dbReference type="EMBL" id="ABK18134.1"/>
    </source>
</evidence>
<dbReference type="InterPro" id="IPR058792">
    <property type="entry name" value="Beta-barrel_RND_2"/>
</dbReference>
<accession>A0LL32</accession>
<evidence type="ECO:0000256" key="3">
    <source>
        <dbReference type="ARBA" id="ARBA00022448"/>
    </source>
</evidence>
<organism evidence="8 9">
    <name type="scientific">Syntrophobacter fumaroxidans (strain DSM 10017 / MPOB)</name>
    <dbReference type="NCBI Taxonomy" id="335543"/>
    <lineage>
        <taxon>Bacteria</taxon>
        <taxon>Pseudomonadati</taxon>
        <taxon>Thermodesulfobacteriota</taxon>
        <taxon>Syntrophobacteria</taxon>
        <taxon>Syntrophobacterales</taxon>
        <taxon>Syntrophobacteraceae</taxon>
        <taxon>Syntrophobacter</taxon>
    </lineage>
</organism>
<protein>
    <submittedName>
        <fullName evidence="8">Efflux transporter, RND family, MFP subunit</fullName>
    </submittedName>
</protein>
<dbReference type="InterPro" id="IPR006143">
    <property type="entry name" value="RND_pump_MFP"/>
</dbReference>
<dbReference type="GO" id="GO:0015562">
    <property type="term" value="F:efflux transmembrane transporter activity"/>
    <property type="evidence" value="ECO:0007669"/>
    <property type="project" value="TreeGrafter"/>
</dbReference>
<keyword evidence="3" id="KW-0813">Transport</keyword>
<dbReference type="AlphaFoldDB" id="A0LL32"/>
<dbReference type="Pfam" id="PF25917">
    <property type="entry name" value="BSH_RND"/>
    <property type="match status" value="1"/>
</dbReference>
<dbReference type="Pfam" id="PF25954">
    <property type="entry name" value="Beta-barrel_RND_2"/>
    <property type="match status" value="1"/>
</dbReference>
<dbReference type="EMBL" id="CP000478">
    <property type="protein sequence ID" value="ABK18134.1"/>
    <property type="molecule type" value="Genomic_DNA"/>
</dbReference>
<dbReference type="PANTHER" id="PTHR30469">
    <property type="entry name" value="MULTIDRUG RESISTANCE PROTEIN MDTA"/>
    <property type="match status" value="1"/>
</dbReference>
<dbReference type="Gene3D" id="2.40.50.100">
    <property type="match status" value="1"/>
</dbReference>
<dbReference type="Gene3D" id="2.40.420.20">
    <property type="match status" value="1"/>
</dbReference>
<evidence type="ECO:0000259" key="6">
    <source>
        <dbReference type="Pfam" id="PF25954"/>
    </source>
</evidence>
<dbReference type="InParanoid" id="A0LL32"/>
<feature type="coiled-coil region" evidence="4">
    <location>
        <begin position="177"/>
        <end position="204"/>
    </location>
</feature>
<dbReference type="eggNOG" id="COG0845">
    <property type="taxonomic scope" value="Bacteria"/>
</dbReference>
<dbReference type="Gene3D" id="1.10.287.470">
    <property type="entry name" value="Helix hairpin bin"/>
    <property type="match status" value="1"/>
</dbReference>
<evidence type="ECO:0000256" key="4">
    <source>
        <dbReference type="SAM" id="Coils"/>
    </source>
</evidence>
<comment type="subcellular location">
    <subcellularLocation>
        <location evidence="1">Cell envelope</location>
    </subcellularLocation>
</comment>
<dbReference type="OrthoDB" id="9800209at2"/>
<evidence type="ECO:0000313" key="9">
    <source>
        <dbReference type="Proteomes" id="UP000001784"/>
    </source>
</evidence>